<keyword evidence="1" id="KW-0472">Membrane</keyword>
<keyword evidence="1" id="KW-0812">Transmembrane</keyword>
<feature type="transmembrane region" description="Helical" evidence="1">
    <location>
        <begin position="245"/>
        <end position="266"/>
    </location>
</feature>
<feature type="transmembrane region" description="Helical" evidence="1">
    <location>
        <begin position="28"/>
        <end position="49"/>
    </location>
</feature>
<dbReference type="InterPro" id="IPR003474">
    <property type="entry name" value="Glcn_transporter"/>
</dbReference>
<feature type="transmembrane region" description="Helical" evidence="1">
    <location>
        <begin position="178"/>
        <end position="199"/>
    </location>
</feature>
<dbReference type="Pfam" id="PF02447">
    <property type="entry name" value="GntP_permease"/>
    <property type="match status" value="1"/>
</dbReference>
<evidence type="ECO:0000313" key="3">
    <source>
        <dbReference type="Proteomes" id="UP000319280"/>
    </source>
</evidence>
<protein>
    <submittedName>
        <fullName evidence="2">GntP family permease</fullName>
    </submittedName>
</protein>
<feature type="transmembrane region" description="Helical" evidence="1">
    <location>
        <begin position="61"/>
        <end position="79"/>
    </location>
</feature>
<dbReference type="GO" id="GO:0005886">
    <property type="term" value="C:plasma membrane"/>
    <property type="evidence" value="ECO:0007669"/>
    <property type="project" value="TreeGrafter"/>
</dbReference>
<name>A0A549YJI4_9BACI</name>
<dbReference type="GO" id="GO:0015128">
    <property type="term" value="F:gluconate transmembrane transporter activity"/>
    <property type="evidence" value="ECO:0007669"/>
    <property type="project" value="InterPro"/>
</dbReference>
<gene>
    <name evidence="2" type="ORF">FH966_10335</name>
</gene>
<dbReference type="RefSeq" id="WP_129678381.1">
    <property type="nucleotide sequence ID" value="NZ_VJMZ01000001.1"/>
</dbReference>
<organism evidence="2 3">
    <name type="scientific">Lentibacillus cibarius</name>
    <dbReference type="NCBI Taxonomy" id="2583219"/>
    <lineage>
        <taxon>Bacteria</taxon>
        <taxon>Bacillati</taxon>
        <taxon>Bacillota</taxon>
        <taxon>Bacilli</taxon>
        <taxon>Bacillales</taxon>
        <taxon>Bacillaceae</taxon>
        <taxon>Lentibacillus</taxon>
    </lineage>
</organism>
<comment type="caution">
    <text evidence="2">The sequence shown here is derived from an EMBL/GenBank/DDBJ whole genome shotgun (WGS) entry which is preliminary data.</text>
</comment>
<proteinExistence type="predicted"/>
<feature type="transmembrane region" description="Helical" evidence="1">
    <location>
        <begin position="343"/>
        <end position="376"/>
    </location>
</feature>
<accession>A0A549YJI4</accession>
<feature type="transmembrane region" description="Helical" evidence="1">
    <location>
        <begin position="303"/>
        <end position="323"/>
    </location>
</feature>
<dbReference type="AlphaFoldDB" id="A0A549YJI4"/>
<evidence type="ECO:0000256" key="1">
    <source>
        <dbReference type="SAM" id="Phobius"/>
    </source>
</evidence>
<dbReference type="PANTHER" id="PTHR30354:SF7">
    <property type="entry name" value="BLL7963 PROTEIN"/>
    <property type="match status" value="1"/>
</dbReference>
<feature type="transmembrane region" description="Helical" evidence="1">
    <location>
        <begin position="6"/>
        <end position="21"/>
    </location>
</feature>
<evidence type="ECO:0000313" key="2">
    <source>
        <dbReference type="EMBL" id="TRM12047.1"/>
    </source>
</evidence>
<feature type="transmembrane region" description="Helical" evidence="1">
    <location>
        <begin position="272"/>
        <end position="291"/>
    </location>
</feature>
<feature type="transmembrane region" description="Helical" evidence="1">
    <location>
        <begin position="100"/>
        <end position="129"/>
    </location>
</feature>
<feature type="transmembrane region" description="Helical" evidence="1">
    <location>
        <begin position="424"/>
        <end position="445"/>
    </location>
</feature>
<dbReference type="EMBL" id="VJMZ01000001">
    <property type="protein sequence ID" value="TRM12047.1"/>
    <property type="molecule type" value="Genomic_DNA"/>
</dbReference>
<reference evidence="2 3" key="1">
    <citation type="submission" date="2019-07" db="EMBL/GenBank/DDBJ databases">
        <title>Genomic analysis of Lentibacillus sp. NKC851-2.</title>
        <authorList>
            <person name="Oh Y.J."/>
        </authorList>
    </citation>
    <scope>NUCLEOTIDE SEQUENCE [LARGE SCALE GENOMIC DNA]</scope>
    <source>
        <strain evidence="2 3">NKC851-2</strain>
    </source>
</reference>
<keyword evidence="3" id="KW-1185">Reference proteome</keyword>
<dbReference type="PANTHER" id="PTHR30354">
    <property type="entry name" value="GNT FAMILY GLUCONATE TRANSPORTER"/>
    <property type="match status" value="1"/>
</dbReference>
<sequence length="446" mass="46881">MDFIGLIGLIVSLGLLIYLTMKGINIIIAAIITSVLVAVTGGLNLQTALMEDYMSGFTDYFASWFLVFLLGAIFGKFMQDTKSAESIAQWIKSTLGTKRAVFAVVAAAAIMTYGGVSLFVVGFAVYPIAVSLFRAADLPHRFIPAALVFGSISFTMTAPGSPEIQNIIPTEHFGTTPAAGGFIGVVSALIIMVTGAIWIGKMVRKAVQNGERFSLPYTPDDETAAALEKGEPEAEKMIGKTLPNVVVSFLPLVSVIVLLNVLSQFINPTAALLLALTFGIVLACTTMNSFLQQFWEPMAIGTQNALIALANTCAVVGFGSVAAQVSSFQSIVDGLVSMPGPPLLSLAIGVTLICGITGSASGGLGIALPILAPIYLSQGVDPGAMHRISSLASGGMDSLPHNGYVVTTVRVICGESHRRAYKPIFFVSVIVPTVVLFLAVLLYSIF</sequence>
<dbReference type="Proteomes" id="UP000319280">
    <property type="component" value="Unassembled WGS sequence"/>
</dbReference>
<keyword evidence="1" id="KW-1133">Transmembrane helix</keyword>